<feature type="compositionally biased region" description="Low complexity" evidence="1">
    <location>
        <begin position="33"/>
        <end position="43"/>
    </location>
</feature>
<keyword evidence="3" id="KW-1185">Reference proteome</keyword>
<gene>
    <name evidence="2" type="ORF">BOTBODRAFT_119987</name>
</gene>
<dbReference type="InParanoid" id="A0A067LYK9"/>
<reference evidence="3" key="1">
    <citation type="journal article" date="2014" name="Proc. Natl. Acad. Sci. U.S.A.">
        <title>Extensive sampling of basidiomycete genomes demonstrates inadequacy of the white-rot/brown-rot paradigm for wood decay fungi.</title>
        <authorList>
            <person name="Riley R."/>
            <person name="Salamov A.A."/>
            <person name="Brown D.W."/>
            <person name="Nagy L.G."/>
            <person name="Floudas D."/>
            <person name="Held B.W."/>
            <person name="Levasseur A."/>
            <person name="Lombard V."/>
            <person name="Morin E."/>
            <person name="Otillar R."/>
            <person name="Lindquist E.A."/>
            <person name="Sun H."/>
            <person name="LaButti K.M."/>
            <person name="Schmutz J."/>
            <person name="Jabbour D."/>
            <person name="Luo H."/>
            <person name="Baker S.E."/>
            <person name="Pisabarro A.G."/>
            <person name="Walton J.D."/>
            <person name="Blanchette R.A."/>
            <person name="Henrissat B."/>
            <person name="Martin F."/>
            <person name="Cullen D."/>
            <person name="Hibbett D.S."/>
            <person name="Grigoriev I.V."/>
        </authorList>
    </citation>
    <scope>NUCLEOTIDE SEQUENCE [LARGE SCALE GENOMIC DNA]</scope>
    <source>
        <strain evidence="3">FD-172 SS1</strain>
    </source>
</reference>
<organism evidence="2 3">
    <name type="scientific">Botryobasidium botryosum (strain FD-172 SS1)</name>
    <dbReference type="NCBI Taxonomy" id="930990"/>
    <lineage>
        <taxon>Eukaryota</taxon>
        <taxon>Fungi</taxon>
        <taxon>Dikarya</taxon>
        <taxon>Basidiomycota</taxon>
        <taxon>Agaricomycotina</taxon>
        <taxon>Agaricomycetes</taxon>
        <taxon>Cantharellales</taxon>
        <taxon>Botryobasidiaceae</taxon>
        <taxon>Botryobasidium</taxon>
    </lineage>
</organism>
<feature type="region of interest" description="Disordered" evidence="1">
    <location>
        <begin position="1"/>
        <end position="69"/>
    </location>
</feature>
<accession>A0A067LYK9</accession>
<dbReference type="OrthoDB" id="203796at2759"/>
<sequence length="461" mass="51156">MIVTGDSKAFPPAKDDTVNPNPVLVNIDDAGPSTSTSITTAASNEVEALAEPSDPPPAFSTYEPEYDTQSNGDIVSHDPHLNQDGEALYRFLLAQAPRPPRLTLHCRGTHNESTTRLVPYQDNTGRTAYRTERETHTITDFSFYIDFTPYLATSEPVLWTVADGEAVHRGKMVREVDVGLGERREARRDEVSAQKRLEKHRSMHGVPPWVDPALSDTNNFPFATSDAERTMILRSSKSLRAWADDYCASDKNLREFNFQKVPQRSRYRANSLTSIPLIQSVYGWDLHRIRPILKPNIRTPYPSTITTTFSLSHSSISVRPSTALSRTLSRTWVKVLLWITLIYPFIWIYRRFHPRGGGVWEGVGGALPGYTPSASTSLTAASPSLSLSPSPSPFPSTSYAQSQLEFSRTQEGRWLRAWESTIARAVQVCTQAGENEPIGPPLLDPGSGPLVVGFVPTGLLF</sequence>
<evidence type="ECO:0000256" key="1">
    <source>
        <dbReference type="SAM" id="MobiDB-lite"/>
    </source>
</evidence>
<dbReference type="Proteomes" id="UP000027195">
    <property type="component" value="Unassembled WGS sequence"/>
</dbReference>
<dbReference type="AlphaFoldDB" id="A0A067LYK9"/>
<dbReference type="HOGENOM" id="CLU_034128_1_0_1"/>
<proteinExistence type="predicted"/>
<name>A0A067LYK9_BOTB1</name>
<dbReference type="PANTHER" id="PTHR37848:SF1">
    <property type="entry name" value="SUN DOMAIN-CONTAINING PROTEIN"/>
    <property type="match status" value="1"/>
</dbReference>
<dbReference type="PANTHER" id="PTHR37848">
    <property type="entry name" value="EXPRESSED PROTEIN"/>
    <property type="match status" value="1"/>
</dbReference>
<evidence type="ECO:0000313" key="2">
    <source>
        <dbReference type="EMBL" id="KDQ07455.1"/>
    </source>
</evidence>
<dbReference type="EMBL" id="KL198106">
    <property type="protein sequence ID" value="KDQ07455.1"/>
    <property type="molecule type" value="Genomic_DNA"/>
</dbReference>
<protein>
    <submittedName>
        <fullName evidence="2">Uncharacterized protein</fullName>
    </submittedName>
</protein>
<evidence type="ECO:0000313" key="3">
    <source>
        <dbReference type="Proteomes" id="UP000027195"/>
    </source>
</evidence>